<sequence length="290" mass="33468">MYHIFLVLFFAPLVTSKCRPKLNEVFTPFYPFWNKNGTPHDGYIGRYGGTDRQLLQAYLKDGPKDFFFEIVQECSKDEDEDASLDNFGIIVIETEHKNGRNPRPVLLQFIDLYGAEFKNGFFIIGQIDGVNVPMQHGILSKGIRHSDFSRYVDGIYSYGFTWNFAVLLIKKGNASTTTFLNQIDQKKIFVEDYSDFFIQNTVDALIIRENDFQEIQPKWIKEVMAKLSINPNPMDHFFRQSFNKCCKEWIKKVPTPGKMNKCSESSSCLQQSKIRIPPTKETTNSSSEEA</sequence>
<proteinExistence type="predicted"/>
<accession>A0AC34FT62</accession>
<organism evidence="1 2">
    <name type="scientific">Panagrolaimus sp. ES5</name>
    <dbReference type="NCBI Taxonomy" id="591445"/>
    <lineage>
        <taxon>Eukaryota</taxon>
        <taxon>Metazoa</taxon>
        <taxon>Ecdysozoa</taxon>
        <taxon>Nematoda</taxon>
        <taxon>Chromadorea</taxon>
        <taxon>Rhabditida</taxon>
        <taxon>Tylenchina</taxon>
        <taxon>Panagrolaimomorpha</taxon>
        <taxon>Panagrolaimoidea</taxon>
        <taxon>Panagrolaimidae</taxon>
        <taxon>Panagrolaimus</taxon>
    </lineage>
</organism>
<evidence type="ECO:0000313" key="2">
    <source>
        <dbReference type="WBParaSite" id="ES5_v2.g20591.t1"/>
    </source>
</evidence>
<dbReference type="WBParaSite" id="ES5_v2.g20591.t1">
    <property type="protein sequence ID" value="ES5_v2.g20591.t1"/>
    <property type="gene ID" value="ES5_v2.g20591"/>
</dbReference>
<dbReference type="Proteomes" id="UP000887579">
    <property type="component" value="Unplaced"/>
</dbReference>
<evidence type="ECO:0000313" key="1">
    <source>
        <dbReference type="Proteomes" id="UP000887579"/>
    </source>
</evidence>
<name>A0AC34FT62_9BILA</name>
<protein>
    <submittedName>
        <fullName evidence="2">Uncharacterized protein</fullName>
    </submittedName>
</protein>
<reference evidence="2" key="1">
    <citation type="submission" date="2022-11" db="UniProtKB">
        <authorList>
            <consortium name="WormBaseParasite"/>
        </authorList>
    </citation>
    <scope>IDENTIFICATION</scope>
</reference>